<dbReference type="PATRIC" id="fig|1158614.3.peg.3076"/>
<evidence type="ECO:0000256" key="1">
    <source>
        <dbReference type="SAM" id="Phobius"/>
    </source>
</evidence>
<keyword evidence="1" id="KW-0472">Membrane</keyword>
<dbReference type="HOGENOM" id="CLU_046397_0_0_9"/>
<dbReference type="RefSeq" id="WP_010781449.1">
    <property type="nucleotide sequence ID" value="NZ_ASWH01000001.1"/>
</dbReference>
<evidence type="ECO:0000313" key="6">
    <source>
        <dbReference type="Proteomes" id="UP000014160"/>
    </source>
</evidence>
<comment type="caution">
    <text evidence="3">The sequence shown here is derived from an EMBL/GenBank/DDBJ whole genome shotgun (WGS) entry which is preliminary data.</text>
</comment>
<evidence type="ECO:0000313" key="4">
    <source>
        <dbReference type="EMBL" id="EOW81577.1"/>
    </source>
</evidence>
<feature type="transmembrane region" description="Helical" evidence="1">
    <location>
        <begin position="164"/>
        <end position="185"/>
    </location>
</feature>
<keyword evidence="1" id="KW-1133">Transmembrane helix</keyword>
<feature type="transmembrane region" description="Helical" evidence="1">
    <location>
        <begin position="80"/>
        <end position="99"/>
    </location>
</feature>
<dbReference type="AlphaFoldDB" id="R2VBR4"/>
<dbReference type="Pfam" id="PF10882">
    <property type="entry name" value="bPH_5"/>
    <property type="match status" value="1"/>
</dbReference>
<organism evidence="3 5">
    <name type="scientific">Enterococcus gilvus ATCC BAA-350</name>
    <dbReference type="NCBI Taxonomy" id="1158614"/>
    <lineage>
        <taxon>Bacteria</taxon>
        <taxon>Bacillati</taxon>
        <taxon>Bacillota</taxon>
        <taxon>Bacilli</taxon>
        <taxon>Lactobacillales</taxon>
        <taxon>Enterococcaceae</taxon>
        <taxon>Enterococcus</taxon>
    </lineage>
</organism>
<reference evidence="3 5" key="1">
    <citation type="submission" date="2013-02" db="EMBL/GenBank/DDBJ databases">
        <title>The Genome Sequence of Enterococcus gilvus ATCC BAA-350.</title>
        <authorList>
            <consortium name="The Broad Institute Genome Sequencing Platform"/>
            <consortium name="The Broad Institute Genome Sequencing Center for Infectious Disease"/>
            <person name="Earl A.M."/>
            <person name="Gilmore M.S."/>
            <person name="Lebreton F."/>
            <person name="Walker B."/>
            <person name="Young S.K."/>
            <person name="Zeng Q."/>
            <person name="Gargeya S."/>
            <person name="Fitzgerald M."/>
            <person name="Haas B."/>
            <person name="Abouelleil A."/>
            <person name="Alvarado L."/>
            <person name="Arachchi H.M."/>
            <person name="Berlin A.M."/>
            <person name="Chapman S.B."/>
            <person name="Dewar J."/>
            <person name="Goldberg J."/>
            <person name="Griggs A."/>
            <person name="Gujja S."/>
            <person name="Hansen M."/>
            <person name="Howarth C."/>
            <person name="Imamovic A."/>
            <person name="Larimer J."/>
            <person name="McCowan C."/>
            <person name="Murphy C."/>
            <person name="Neiman D."/>
            <person name="Pearson M."/>
            <person name="Priest M."/>
            <person name="Roberts A."/>
            <person name="Saif S."/>
            <person name="Shea T."/>
            <person name="Sisk P."/>
            <person name="Sykes S."/>
            <person name="Wortman J."/>
            <person name="Nusbaum C."/>
            <person name="Birren B."/>
        </authorList>
    </citation>
    <scope>NUCLEOTIDE SEQUENCE [LARGE SCALE GENOMIC DNA]</scope>
    <source>
        <strain evidence="3 5">ATCC BAA-350</strain>
    </source>
</reference>
<keyword evidence="6" id="KW-1185">Reference proteome</keyword>
<dbReference type="EMBL" id="ASWH01000001">
    <property type="protein sequence ID" value="EOW81577.1"/>
    <property type="molecule type" value="Genomic_DNA"/>
</dbReference>
<feature type="transmembrane region" description="Helical" evidence="1">
    <location>
        <begin position="244"/>
        <end position="265"/>
    </location>
</feature>
<accession>R2VBR4</accession>
<protein>
    <recommendedName>
        <fullName evidence="2">Bacterial Pleckstrin homology domain-containing protein</fullName>
    </recommendedName>
</protein>
<dbReference type="Proteomes" id="UP000013750">
    <property type="component" value="Unassembled WGS sequence"/>
</dbReference>
<evidence type="ECO:0000313" key="3">
    <source>
        <dbReference type="EMBL" id="EOI55046.1"/>
    </source>
</evidence>
<dbReference type="OrthoDB" id="157646at2"/>
<dbReference type="eggNOG" id="COG4194">
    <property type="taxonomic scope" value="Bacteria"/>
</dbReference>
<feature type="transmembrane region" description="Helical" evidence="1">
    <location>
        <begin position="58"/>
        <end position="74"/>
    </location>
</feature>
<dbReference type="InterPro" id="IPR027783">
    <property type="entry name" value="Bacterial_PH-related"/>
</dbReference>
<proteinExistence type="predicted"/>
<name>R2VBR4_9ENTE</name>
<evidence type="ECO:0000313" key="5">
    <source>
        <dbReference type="Proteomes" id="UP000013750"/>
    </source>
</evidence>
<gene>
    <name evidence="4" type="ORF">I592_00873</name>
    <name evidence="3" type="ORF">UKC_03087</name>
</gene>
<feature type="transmembrane region" description="Helical" evidence="1">
    <location>
        <begin position="324"/>
        <end position="347"/>
    </location>
</feature>
<feature type="transmembrane region" description="Helical" evidence="1">
    <location>
        <begin position="211"/>
        <end position="232"/>
    </location>
</feature>
<dbReference type="Proteomes" id="UP000014160">
    <property type="component" value="Unassembled WGS sequence"/>
</dbReference>
<sequence>MFEFILLPILIFCNFIMAFVSSLAAKPHNYVIVENTFPADKMEEPQVLAFRKDYRKRQFQLAFGLSIAAFLLLIPMKESLFMLLFFFLLYLSIGSAYLLQLRYIRRGRQLIVANQWQLTEQPIRVDTKLVLEKNRKLVSPWWFVLSIGSLILLTALTARQGAGSLTWILFGVCSVALVLFILSWASIKRLPTRALTDDSSINQQYNDLTKFYWSTFIVATSVFINLIAYIPILTMNSSSRLFSVLMISEFLLIFLFCGLTFWWLFRLRKKQDQLLSQTPSFRYAGDDYYWRYGIYCNPDDRRLMIPDRIGMNLTINLGRIGGKIFLASVPLLLIVAMVVSVGPLYILDYHPDPLTYQIQQKSIRLDGPLTKEQKISYDEIKTVALIETLPDSGMKINGLGTKDYALGSFKIDGKPASLFVDHRSKPILKISTNERDYYYTNIKSAVTKKAYQQIQSHR</sequence>
<feature type="transmembrane region" description="Helical" evidence="1">
    <location>
        <begin position="137"/>
        <end position="158"/>
    </location>
</feature>
<feature type="domain" description="Bacterial Pleckstrin homology" evidence="2">
    <location>
        <begin position="355"/>
        <end position="438"/>
    </location>
</feature>
<feature type="transmembrane region" description="Helical" evidence="1">
    <location>
        <begin position="6"/>
        <end position="25"/>
    </location>
</feature>
<reference evidence="4 6" key="2">
    <citation type="submission" date="2013-03" db="EMBL/GenBank/DDBJ databases">
        <title>The Genome Sequence of Enterococcus gilvus ATCC BAA-350 (PacBio/Illumina hybrid assembly).</title>
        <authorList>
            <consortium name="The Broad Institute Genomics Platform"/>
            <consortium name="The Broad Institute Genome Sequencing Center for Infectious Disease"/>
            <person name="Earl A."/>
            <person name="Russ C."/>
            <person name="Gilmore M."/>
            <person name="Surin D."/>
            <person name="Walker B."/>
            <person name="Young S."/>
            <person name="Zeng Q."/>
            <person name="Gargeya S."/>
            <person name="Fitzgerald M."/>
            <person name="Haas B."/>
            <person name="Abouelleil A."/>
            <person name="Allen A.W."/>
            <person name="Alvarado L."/>
            <person name="Arachchi H.M."/>
            <person name="Berlin A.M."/>
            <person name="Chapman S.B."/>
            <person name="Gainer-Dewar J."/>
            <person name="Goldberg J."/>
            <person name="Griggs A."/>
            <person name="Gujja S."/>
            <person name="Hansen M."/>
            <person name="Howarth C."/>
            <person name="Imamovic A."/>
            <person name="Ireland A."/>
            <person name="Larimer J."/>
            <person name="McCowan C."/>
            <person name="Murphy C."/>
            <person name="Pearson M."/>
            <person name="Poon T.W."/>
            <person name="Priest M."/>
            <person name="Roberts A."/>
            <person name="Saif S."/>
            <person name="Shea T."/>
            <person name="Sisk P."/>
            <person name="Sykes S."/>
            <person name="Wortman J."/>
            <person name="Nusbaum C."/>
            <person name="Birren B."/>
        </authorList>
    </citation>
    <scope>NUCLEOTIDE SEQUENCE [LARGE SCALE GENOMIC DNA]</scope>
    <source>
        <strain evidence="4 6">ATCC BAA-350</strain>
    </source>
</reference>
<evidence type="ECO:0000259" key="2">
    <source>
        <dbReference type="Pfam" id="PF10882"/>
    </source>
</evidence>
<dbReference type="EMBL" id="AJDQ01000009">
    <property type="protein sequence ID" value="EOI55046.1"/>
    <property type="molecule type" value="Genomic_DNA"/>
</dbReference>
<keyword evidence="1" id="KW-0812">Transmembrane</keyword>